<feature type="transmembrane region" description="Helical" evidence="5">
    <location>
        <begin position="131"/>
        <end position="150"/>
    </location>
</feature>
<protein>
    <submittedName>
        <fullName evidence="7">O-antigen ligase family protein</fullName>
    </submittedName>
</protein>
<dbReference type="PANTHER" id="PTHR37422:SF13">
    <property type="entry name" value="LIPOPOLYSACCHARIDE BIOSYNTHESIS PROTEIN PA4999-RELATED"/>
    <property type="match status" value="1"/>
</dbReference>
<proteinExistence type="predicted"/>
<gene>
    <name evidence="7" type="ORF">KJ970_06860</name>
</gene>
<evidence type="ECO:0000256" key="3">
    <source>
        <dbReference type="ARBA" id="ARBA00022989"/>
    </source>
</evidence>
<dbReference type="EMBL" id="JAHJDP010000032">
    <property type="protein sequence ID" value="MBU2690634.1"/>
    <property type="molecule type" value="Genomic_DNA"/>
</dbReference>
<feature type="transmembrane region" description="Helical" evidence="5">
    <location>
        <begin position="433"/>
        <end position="450"/>
    </location>
</feature>
<feature type="transmembrane region" description="Helical" evidence="5">
    <location>
        <begin position="241"/>
        <end position="261"/>
    </location>
</feature>
<keyword evidence="3 5" id="KW-1133">Transmembrane helix</keyword>
<name>A0A948RYM3_UNCEI</name>
<comment type="subcellular location">
    <subcellularLocation>
        <location evidence="1">Membrane</location>
        <topology evidence="1">Multi-pass membrane protein</topology>
    </subcellularLocation>
</comment>
<evidence type="ECO:0000259" key="6">
    <source>
        <dbReference type="Pfam" id="PF04932"/>
    </source>
</evidence>
<evidence type="ECO:0000313" key="7">
    <source>
        <dbReference type="EMBL" id="MBU2690634.1"/>
    </source>
</evidence>
<keyword evidence="2 5" id="KW-0812">Transmembrane</keyword>
<evidence type="ECO:0000256" key="2">
    <source>
        <dbReference type="ARBA" id="ARBA00022692"/>
    </source>
</evidence>
<evidence type="ECO:0000313" key="8">
    <source>
        <dbReference type="Proteomes" id="UP000777784"/>
    </source>
</evidence>
<feature type="transmembrane region" description="Helical" evidence="5">
    <location>
        <begin position="31"/>
        <end position="50"/>
    </location>
</feature>
<dbReference type="InterPro" id="IPR007016">
    <property type="entry name" value="O-antigen_ligase-rel_domated"/>
</dbReference>
<feature type="transmembrane region" description="Helical" evidence="5">
    <location>
        <begin position="396"/>
        <end position="413"/>
    </location>
</feature>
<feature type="transmembrane region" description="Helical" evidence="5">
    <location>
        <begin position="156"/>
        <end position="172"/>
    </location>
</feature>
<evidence type="ECO:0000256" key="4">
    <source>
        <dbReference type="ARBA" id="ARBA00023136"/>
    </source>
</evidence>
<evidence type="ECO:0000256" key="1">
    <source>
        <dbReference type="ARBA" id="ARBA00004141"/>
    </source>
</evidence>
<comment type="caution">
    <text evidence="7">The sequence shown here is derived from an EMBL/GenBank/DDBJ whole genome shotgun (WGS) entry which is preliminary data.</text>
</comment>
<keyword evidence="4 5" id="KW-0472">Membrane</keyword>
<evidence type="ECO:0000256" key="5">
    <source>
        <dbReference type="SAM" id="Phobius"/>
    </source>
</evidence>
<keyword evidence="7" id="KW-0436">Ligase</keyword>
<dbReference type="InterPro" id="IPR051533">
    <property type="entry name" value="WaaL-like"/>
</dbReference>
<dbReference type="Proteomes" id="UP000777784">
    <property type="component" value="Unassembled WGS sequence"/>
</dbReference>
<feature type="transmembrane region" description="Helical" evidence="5">
    <location>
        <begin position="462"/>
        <end position="480"/>
    </location>
</feature>
<dbReference type="GO" id="GO:0016874">
    <property type="term" value="F:ligase activity"/>
    <property type="evidence" value="ECO:0007669"/>
    <property type="project" value="UniProtKB-KW"/>
</dbReference>
<feature type="transmembrane region" description="Helical" evidence="5">
    <location>
        <begin position="273"/>
        <end position="304"/>
    </location>
</feature>
<accession>A0A948RYM3</accession>
<feature type="transmembrane region" description="Helical" evidence="5">
    <location>
        <begin position="359"/>
        <end position="376"/>
    </location>
</feature>
<feature type="transmembrane region" description="Helical" evidence="5">
    <location>
        <begin position="62"/>
        <end position="88"/>
    </location>
</feature>
<feature type="transmembrane region" description="Helical" evidence="5">
    <location>
        <begin position="310"/>
        <end position="331"/>
    </location>
</feature>
<dbReference type="PANTHER" id="PTHR37422">
    <property type="entry name" value="TEICHURONIC ACID BIOSYNTHESIS PROTEIN TUAE"/>
    <property type="match status" value="1"/>
</dbReference>
<feature type="transmembrane region" description="Helical" evidence="5">
    <location>
        <begin position="184"/>
        <end position="206"/>
    </location>
</feature>
<reference evidence="7" key="1">
    <citation type="submission" date="2021-05" db="EMBL/GenBank/DDBJ databases">
        <title>Energy efficiency and biological interactions define the core microbiome of deep oligotrophic groundwater.</title>
        <authorList>
            <person name="Mehrshad M."/>
            <person name="Lopez-Fernandez M."/>
            <person name="Bell E."/>
            <person name="Bernier-Latmani R."/>
            <person name="Bertilsson S."/>
            <person name="Dopson M."/>
        </authorList>
    </citation>
    <scope>NUCLEOTIDE SEQUENCE</scope>
    <source>
        <strain evidence="7">Modern_marine.mb.64</strain>
    </source>
</reference>
<dbReference type="AlphaFoldDB" id="A0A948RYM3"/>
<sequence length="497" mass="56246">MNRLARPAPFRQRVRRLFFPPGPPQRFQELIISRGVVILAAAVVGLILGIQWFQVNPRIVKTLIGLIVFFVFVRFPVYMGVGAFLLLYPYPTAIALGNTNFVFAILFTMVWIVKVGLGLEPRPQGSLVGKPIFFLLVAHALSLIVLPEWMDFKETFAFQQFLLAAVLMYTVMTNTVTTPKRLHYIFHMLTIGSIIVNVQSVLQFIAPTLRIIPEWYYSSPALGAAVEFGGRVGGVFRSHPLLADSAAMMILLQLFMASRCAGKPWQRLYHFGVIGLAIITLFITVNRGGMVILVLGLAIIGWHLRRELKFSRIAIAASALVLVFIIAEAVTSGRYEQEVTMFSRLAGTRFESLMPENRAVVWIAYWAWILESPFIGHGPRIDTTVLGFWPHNAYLFYAYTVGFLGMSIFLFIILKSIIKTRPRGRVSWTRGSYVKGALLLVHVMLIQFAVGQLRTDHQRGNVFIYLTYSLLAQASIVYRLSEKEDKRRRSLTRNRQV</sequence>
<dbReference type="Pfam" id="PF04932">
    <property type="entry name" value="Wzy_C"/>
    <property type="match status" value="1"/>
</dbReference>
<dbReference type="GO" id="GO:0016020">
    <property type="term" value="C:membrane"/>
    <property type="evidence" value="ECO:0007669"/>
    <property type="project" value="UniProtKB-SubCell"/>
</dbReference>
<organism evidence="7 8">
    <name type="scientific">Eiseniibacteriota bacterium</name>
    <dbReference type="NCBI Taxonomy" id="2212470"/>
    <lineage>
        <taxon>Bacteria</taxon>
        <taxon>Candidatus Eiseniibacteriota</taxon>
    </lineage>
</organism>
<feature type="transmembrane region" description="Helical" evidence="5">
    <location>
        <begin position="100"/>
        <end position="119"/>
    </location>
</feature>
<feature type="domain" description="O-antigen ligase-related" evidence="6">
    <location>
        <begin position="274"/>
        <end position="410"/>
    </location>
</feature>